<proteinExistence type="predicted"/>
<evidence type="ECO:0000313" key="3">
    <source>
        <dbReference type="Proteomes" id="UP000320672"/>
    </source>
</evidence>
<evidence type="ECO:0000313" key="2">
    <source>
        <dbReference type="EMBL" id="QDS96108.1"/>
    </source>
</evidence>
<sequence>MKILNVIALIGFAVLTIGPAGFKYALSNRTPVDYGTLSAELEKVSLVPDGWEGADHGYEFDEDWKQRLELVDNWSLQVTSPAGQRILVLLMLSETGEQLYHNPEVCYAAQGCEVRGDTLVAEMTDPGLGEFRAVEIEFPGFGDVPHGVATWAFWMGDQWVSPAKSGITNQLGRARYLLKVQLMVENTRIASPTATKDIDSYLEFLANQLRLAKIPSNSPL</sequence>
<gene>
    <name evidence="2" type="ORF">FF011L_49150</name>
</gene>
<name>A0A517MMJ3_9BACT</name>
<feature type="domain" description="Methanolan biosynthesis EpsI" evidence="1">
    <location>
        <begin position="12"/>
        <end position="124"/>
    </location>
</feature>
<protein>
    <recommendedName>
        <fullName evidence="1">Methanolan biosynthesis EpsI domain-containing protein</fullName>
    </recommendedName>
</protein>
<evidence type="ECO:0000259" key="1">
    <source>
        <dbReference type="Pfam" id="PF11984"/>
    </source>
</evidence>
<dbReference type="EMBL" id="CP036262">
    <property type="protein sequence ID" value="QDS96108.1"/>
    <property type="molecule type" value="Genomic_DNA"/>
</dbReference>
<dbReference type="AlphaFoldDB" id="A0A517MMJ3"/>
<dbReference type="InterPro" id="IPR014263">
    <property type="entry name" value="Methanolan_biosynth_EpsI"/>
</dbReference>
<accession>A0A517MMJ3</accession>
<dbReference type="Proteomes" id="UP000320672">
    <property type="component" value="Chromosome"/>
</dbReference>
<keyword evidence="3" id="KW-1185">Reference proteome</keyword>
<dbReference type="KEGG" id="rml:FF011L_49150"/>
<organism evidence="2 3">
    <name type="scientific">Roseimaritima multifibrata</name>
    <dbReference type="NCBI Taxonomy" id="1930274"/>
    <lineage>
        <taxon>Bacteria</taxon>
        <taxon>Pseudomonadati</taxon>
        <taxon>Planctomycetota</taxon>
        <taxon>Planctomycetia</taxon>
        <taxon>Pirellulales</taxon>
        <taxon>Pirellulaceae</taxon>
        <taxon>Roseimaritima</taxon>
    </lineage>
</organism>
<dbReference type="Pfam" id="PF11984">
    <property type="entry name" value="DUF3485"/>
    <property type="match status" value="1"/>
</dbReference>
<reference evidence="2 3" key="1">
    <citation type="submission" date="2019-02" db="EMBL/GenBank/DDBJ databases">
        <title>Deep-cultivation of Planctomycetes and their phenomic and genomic characterization uncovers novel biology.</title>
        <authorList>
            <person name="Wiegand S."/>
            <person name="Jogler M."/>
            <person name="Boedeker C."/>
            <person name="Pinto D."/>
            <person name="Vollmers J."/>
            <person name="Rivas-Marin E."/>
            <person name="Kohn T."/>
            <person name="Peeters S.H."/>
            <person name="Heuer A."/>
            <person name="Rast P."/>
            <person name="Oberbeckmann S."/>
            <person name="Bunk B."/>
            <person name="Jeske O."/>
            <person name="Meyerdierks A."/>
            <person name="Storesund J.E."/>
            <person name="Kallscheuer N."/>
            <person name="Luecker S."/>
            <person name="Lage O.M."/>
            <person name="Pohl T."/>
            <person name="Merkel B.J."/>
            <person name="Hornburger P."/>
            <person name="Mueller R.-W."/>
            <person name="Bruemmer F."/>
            <person name="Labrenz M."/>
            <person name="Spormann A.M."/>
            <person name="Op den Camp H."/>
            <person name="Overmann J."/>
            <person name="Amann R."/>
            <person name="Jetten M.S.M."/>
            <person name="Mascher T."/>
            <person name="Medema M.H."/>
            <person name="Devos D.P."/>
            <person name="Kaster A.-K."/>
            <person name="Ovreas L."/>
            <person name="Rohde M."/>
            <person name="Galperin M.Y."/>
            <person name="Jogler C."/>
        </authorList>
    </citation>
    <scope>NUCLEOTIDE SEQUENCE [LARGE SCALE GENOMIC DNA]</scope>
    <source>
        <strain evidence="2 3">FF011L</strain>
    </source>
</reference>
<dbReference type="OrthoDB" id="8583485at2"/>
<dbReference type="RefSeq" id="WP_145354298.1">
    <property type="nucleotide sequence ID" value="NZ_CP036262.1"/>
</dbReference>